<dbReference type="PANTHER" id="PTHR22960">
    <property type="entry name" value="MOLYBDOPTERIN COFACTOR SYNTHESIS PROTEIN A"/>
    <property type="match status" value="1"/>
</dbReference>
<dbReference type="InterPro" id="IPR006638">
    <property type="entry name" value="Elp3/MiaA/NifB-like_rSAM"/>
</dbReference>
<keyword evidence="1 11" id="KW-0004">4Fe-4S</keyword>
<dbReference type="SUPFAM" id="SSF102114">
    <property type="entry name" value="Radical SAM enzymes"/>
    <property type="match status" value="1"/>
</dbReference>
<keyword evidence="7 11" id="KW-0342">GTP-binding</keyword>
<dbReference type="GO" id="GO:1904047">
    <property type="term" value="F:S-adenosyl-L-methionine binding"/>
    <property type="evidence" value="ECO:0007669"/>
    <property type="project" value="UniProtKB-UniRule"/>
</dbReference>
<feature type="binding site" evidence="11">
    <location>
        <position position="20"/>
    </location>
    <ligand>
        <name>[4Fe-4S] cluster</name>
        <dbReference type="ChEBI" id="CHEBI:49883"/>
        <label>1</label>
        <note>4Fe-4S-S-AdoMet</note>
    </ligand>
</feature>
<dbReference type="InterPro" id="IPR040064">
    <property type="entry name" value="MoaA-like"/>
</dbReference>
<dbReference type="CDD" id="cd21117">
    <property type="entry name" value="Twitch_MoaA"/>
    <property type="match status" value="1"/>
</dbReference>
<evidence type="ECO:0000256" key="10">
    <source>
        <dbReference type="ARBA" id="ARBA00048697"/>
    </source>
</evidence>
<dbReference type="SFLD" id="SFLDG01383">
    <property type="entry name" value="cyclic_pyranopterin_phosphate"/>
    <property type="match status" value="1"/>
</dbReference>
<dbReference type="Pfam" id="PF06463">
    <property type="entry name" value="Mob_synth_C"/>
    <property type="match status" value="1"/>
</dbReference>
<gene>
    <name evidence="11" type="primary">moaA</name>
    <name evidence="13" type="ORF">AKJ58_01565</name>
</gene>
<dbReference type="SFLD" id="SFLDG01386">
    <property type="entry name" value="main_SPASM_domain-containing"/>
    <property type="match status" value="1"/>
</dbReference>
<comment type="catalytic activity">
    <reaction evidence="10 11">
        <text>GTP + AH2 + S-adenosyl-L-methionine = (8S)-3',8-cyclo-7,8-dihydroguanosine 5'-triphosphate + 5'-deoxyadenosine + L-methionine + A + H(+)</text>
        <dbReference type="Rhea" id="RHEA:49576"/>
        <dbReference type="ChEBI" id="CHEBI:13193"/>
        <dbReference type="ChEBI" id="CHEBI:15378"/>
        <dbReference type="ChEBI" id="CHEBI:17319"/>
        <dbReference type="ChEBI" id="CHEBI:17499"/>
        <dbReference type="ChEBI" id="CHEBI:37565"/>
        <dbReference type="ChEBI" id="CHEBI:57844"/>
        <dbReference type="ChEBI" id="CHEBI:59789"/>
        <dbReference type="ChEBI" id="CHEBI:131766"/>
        <dbReference type="EC" id="4.1.99.22"/>
    </reaction>
</comment>
<dbReference type="UniPathway" id="UPA00344"/>
<feature type="binding site" evidence="11">
    <location>
        <position position="13"/>
    </location>
    <ligand>
        <name>GTP</name>
        <dbReference type="ChEBI" id="CHEBI:37565"/>
    </ligand>
</feature>
<comment type="function">
    <text evidence="11">Catalyzes the cyclization of GTP to (8S)-3',8-cyclo-7,8-dihydroguanosine 5'-triphosphate.</text>
</comment>
<sequence>MRDSYGRPVTGLRISVTNACNLDCFYCHGEGCQEGSREMTSEEIGNLVRFGSELGIKKVKLTGGEPLVRDDIEEIVSEVAQPSIVDVSMTTNGTQLTRKAEALGEAGLDRINVSLDSLDPQIYARIAGKSKLNQVLDGIDAALDADLWPVKLNMIILNGVNDDEVDRMIEYSLEKEVILQLIELLWTPETAEIYERYHRELSFIEQGLEKRASKVRTRWAMQARRKYVLDGGGEVEVVNPMHNSEFCNHCTRLRTTPDGYLKPCLMRNDNLVDFLTPLRSGDKDGVYKAFKEAIARREPYHRT</sequence>
<keyword evidence="6 11" id="KW-0411">Iron-sulfur</keyword>
<feature type="binding site" evidence="11">
    <location>
        <position position="90"/>
    </location>
    <ligand>
        <name>GTP</name>
        <dbReference type="ChEBI" id="CHEBI:37565"/>
    </ligand>
</feature>
<dbReference type="AlphaFoldDB" id="A0A133VN59"/>
<feature type="binding site" evidence="11">
    <location>
        <position position="264"/>
    </location>
    <ligand>
        <name>[4Fe-4S] cluster</name>
        <dbReference type="ChEBI" id="CHEBI:49883"/>
        <label>2</label>
        <note>4Fe-4S-substrate</note>
    </ligand>
</feature>
<evidence type="ECO:0000256" key="2">
    <source>
        <dbReference type="ARBA" id="ARBA00022691"/>
    </source>
</evidence>
<evidence type="ECO:0000256" key="4">
    <source>
        <dbReference type="ARBA" id="ARBA00022741"/>
    </source>
</evidence>
<dbReference type="GO" id="GO:0046872">
    <property type="term" value="F:metal ion binding"/>
    <property type="evidence" value="ECO:0007669"/>
    <property type="project" value="UniProtKB-KW"/>
</dbReference>
<feature type="domain" description="Radical SAM core" evidence="12">
    <location>
        <begin position="4"/>
        <end position="230"/>
    </location>
</feature>
<dbReference type="InterPro" id="IPR000385">
    <property type="entry name" value="MoaA_NifB_PqqE_Fe-S-bd_CS"/>
</dbReference>
<dbReference type="Gene3D" id="3.20.20.70">
    <property type="entry name" value="Aldolase class I"/>
    <property type="match status" value="1"/>
</dbReference>
<dbReference type="PROSITE" id="PS01305">
    <property type="entry name" value="MOAA_NIFB_PQQE"/>
    <property type="match status" value="1"/>
</dbReference>
<keyword evidence="2 11" id="KW-0949">S-adenosyl-L-methionine</keyword>
<dbReference type="PATRIC" id="fig|1698286.3.peg.218"/>
<organism evidence="13 14">
    <name type="scientific">candidate division MSBL1 archaeon SCGC-AAA385D11</name>
    <dbReference type="NCBI Taxonomy" id="1698286"/>
    <lineage>
        <taxon>Archaea</taxon>
        <taxon>Methanobacteriati</taxon>
        <taxon>Methanobacteriota</taxon>
        <taxon>candidate division MSBL1</taxon>
    </lineage>
</organism>
<dbReference type="SFLD" id="SFLDS00029">
    <property type="entry name" value="Radical_SAM"/>
    <property type="match status" value="1"/>
</dbReference>
<keyword evidence="3 11" id="KW-0479">Metal-binding</keyword>
<keyword evidence="5 11" id="KW-0408">Iron</keyword>
<evidence type="ECO:0000256" key="6">
    <source>
        <dbReference type="ARBA" id="ARBA00023014"/>
    </source>
</evidence>
<dbReference type="InterPro" id="IPR050105">
    <property type="entry name" value="MoCo_biosynth_MoaA/MoaC"/>
</dbReference>
<proteinExistence type="inferred from homology"/>
<feature type="binding site" evidence="11">
    <location>
        <position position="250"/>
    </location>
    <ligand>
        <name>[4Fe-4S] cluster</name>
        <dbReference type="ChEBI" id="CHEBI:49883"/>
        <label>2</label>
        <note>4Fe-4S-substrate</note>
    </ligand>
</feature>
<feature type="binding site" evidence="11">
    <location>
        <position position="114"/>
    </location>
    <ligand>
        <name>S-adenosyl-L-methionine</name>
        <dbReference type="ChEBI" id="CHEBI:59789"/>
    </ligand>
</feature>
<evidence type="ECO:0000256" key="9">
    <source>
        <dbReference type="ARBA" id="ARBA00023239"/>
    </source>
</evidence>
<name>A0A133VN59_9EURY</name>
<dbReference type="GO" id="GO:0061798">
    <property type="term" value="F:GTP 3',8'-cyclase activity"/>
    <property type="evidence" value="ECO:0007669"/>
    <property type="project" value="UniProtKB-UniRule"/>
</dbReference>
<evidence type="ECO:0000256" key="1">
    <source>
        <dbReference type="ARBA" id="ARBA00022485"/>
    </source>
</evidence>
<keyword evidence="14" id="KW-1185">Reference proteome</keyword>
<dbReference type="NCBIfam" id="TIGR02668">
    <property type="entry name" value="moaA_archaeal"/>
    <property type="match status" value="1"/>
</dbReference>
<dbReference type="HAMAP" id="MF_01225_A">
    <property type="entry name" value="MoaA_A"/>
    <property type="match status" value="1"/>
</dbReference>
<dbReference type="PROSITE" id="PS51918">
    <property type="entry name" value="RADICAL_SAM"/>
    <property type="match status" value="1"/>
</dbReference>
<feature type="binding site" evidence="11">
    <location>
        <position position="151"/>
    </location>
    <ligand>
        <name>GTP</name>
        <dbReference type="ChEBI" id="CHEBI:37565"/>
    </ligand>
</feature>
<dbReference type="InterPro" id="IPR007197">
    <property type="entry name" value="rSAM"/>
</dbReference>
<dbReference type="SFLD" id="SFLDG01067">
    <property type="entry name" value="SPASM/twitch_domain_containing"/>
    <property type="match status" value="1"/>
</dbReference>
<keyword evidence="9 11" id="KW-0456">Lyase</keyword>
<dbReference type="EC" id="4.1.99.22" evidence="11"/>
<comment type="caution">
    <text evidence="11">Lacks conserved residue(s) required for the propagation of feature annotation.</text>
</comment>
<feature type="binding site" evidence="11">
    <location>
        <position position="27"/>
    </location>
    <ligand>
        <name>[4Fe-4S] cluster</name>
        <dbReference type="ChEBI" id="CHEBI:49883"/>
        <label>1</label>
        <note>4Fe-4S-S-AdoMet</note>
    </ligand>
</feature>
<dbReference type="Pfam" id="PF04055">
    <property type="entry name" value="Radical_SAM"/>
    <property type="match status" value="1"/>
</dbReference>
<comment type="similarity">
    <text evidence="11">Belongs to the radical SAM superfamily. MoaA family.</text>
</comment>
<evidence type="ECO:0000256" key="3">
    <source>
        <dbReference type="ARBA" id="ARBA00022723"/>
    </source>
</evidence>
<comment type="caution">
    <text evidence="13">The sequence shown here is derived from an EMBL/GenBank/DDBJ whole genome shotgun (WGS) entry which is preliminary data.</text>
</comment>
<dbReference type="InterPro" id="IPR010505">
    <property type="entry name" value="MoaA_twitch"/>
</dbReference>
<dbReference type="GO" id="GO:0061799">
    <property type="term" value="F:cyclic pyranopterin monophosphate synthase activity"/>
    <property type="evidence" value="ECO:0007669"/>
    <property type="project" value="TreeGrafter"/>
</dbReference>
<accession>A0A133VN59</accession>
<dbReference type="GO" id="GO:0005525">
    <property type="term" value="F:GTP binding"/>
    <property type="evidence" value="ECO:0007669"/>
    <property type="project" value="UniProtKB-UniRule"/>
</dbReference>
<dbReference type="GO" id="GO:0006777">
    <property type="term" value="P:Mo-molybdopterin cofactor biosynthetic process"/>
    <property type="evidence" value="ECO:0007669"/>
    <property type="project" value="UniProtKB-UniRule"/>
</dbReference>
<dbReference type="InterPro" id="IPR013785">
    <property type="entry name" value="Aldolase_TIM"/>
</dbReference>
<evidence type="ECO:0000256" key="11">
    <source>
        <dbReference type="HAMAP-Rule" id="MF_01225"/>
    </source>
</evidence>
<feature type="binding site" evidence="11">
    <location>
        <position position="60"/>
    </location>
    <ligand>
        <name>GTP</name>
        <dbReference type="ChEBI" id="CHEBI:37565"/>
    </ligand>
</feature>
<keyword evidence="4 11" id="KW-0547">Nucleotide-binding</keyword>
<evidence type="ECO:0000256" key="5">
    <source>
        <dbReference type="ARBA" id="ARBA00023004"/>
    </source>
</evidence>
<dbReference type="PANTHER" id="PTHR22960:SF0">
    <property type="entry name" value="MOLYBDENUM COFACTOR BIOSYNTHESIS PROTEIN 1"/>
    <property type="match status" value="1"/>
</dbReference>
<protein>
    <recommendedName>
        <fullName evidence="11">Probable GTP 3',8-cyclase</fullName>
        <ecNumber evidence="11">4.1.99.22</ecNumber>
    </recommendedName>
    <alternativeName>
        <fullName evidence="11">Molybdenum cofactor biosynthesis protein A</fullName>
    </alternativeName>
</protein>
<feature type="binding site" evidence="11">
    <location>
        <begin position="252"/>
        <end position="254"/>
    </location>
    <ligand>
        <name>GTP</name>
        <dbReference type="ChEBI" id="CHEBI:37565"/>
    </ligand>
</feature>
<evidence type="ECO:0000256" key="7">
    <source>
        <dbReference type="ARBA" id="ARBA00023134"/>
    </source>
</evidence>
<feature type="binding site" evidence="11">
    <location>
        <position position="247"/>
    </location>
    <ligand>
        <name>[4Fe-4S] cluster</name>
        <dbReference type="ChEBI" id="CHEBI:49883"/>
        <label>2</label>
        <note>4Fe-4S-substrate</note>
    </ligand>
</feature>
<dbReference type="SMART" id="SM00729">
    <property type="entry name" value="Elp3"/>
    <property type="match status" value="1"/>
</dbReference>
<evidence type="ECO:0000256" key="8">
    <source>
        <dbReference type="ARBA" id="ARBA00023150"/>
    </source>
</evidence>
<dbReference type="CDD" id="cd01335">
    <property type="entry name" value="Radical_SAM"/>
    <property type="match status" value="1"/>
</dbReference>
<dbReference type="NCBIfam" id="NF001199">
    <property type="entry name" value="PRK00164.2-1"/>
    <property type="match status" value="1"/>
</dbReference>
<comment type="pathway">
    <text evidence="11">Cofactor biosynthesis; molybdopterin biosynthesis.</text>
</comment>
<evidence type="ECO:0000313" key="13">
    <source>
        <dbReference type="EMBL" id="KXB07869.1"/>
    </source>
</evidence>
<dbReference type="InterPro" id="IPR058240">
    <property type="entry name" value="rSAM_sf"/>
</dbReference>
<comment type="cofactor">
    <cofactor evidence="11">
        <name>[4Fe-4S] cluster</name>
        <dbReference type="ChEBI" id="CHEBI:49883"/>
    </cofactor>
    <text evidence="11">Binds 2 [4Fe-4S] clusters. Binds 1 [4Fe-4S] cluster coordinated with 3 cysteines and an exchangeable S-adenosyl-L-methionine and 1 [4Fe-4S] cluster coordinated with 3 cysteines and the GTP-derived substrate.</text>
</comment>
<feature type="binding site" evidence="11">
    <location>
        <position position="64"/>
    </location>
    <ligand>
        <name>S-adenosyl-L-methionine</name>
        <dbReference type="ChEBI" id="CHEBI:59789"/>
    </ligand>
</feature>
<dbReference type="Proteomes" id="UP000070256">
    <property type="component" value="Unassembled WGS sequence"/>
</dbReference>
<reference evidence="13 14" key="1">
    <citation type="journal article" date="2016" name="Sci. Rep.">
        <title>Metabolic traits of an uncultured archaeal lineage -MSBL1- from brine pools of the Red Sea.</title>
        <authorList>
            <person name="Mwirichia R."/>
            <person name="Alam I."/>
            <person name="Rashid M."/>
            <person name="Vinu M."/>
            <person name="Ba-Alawi W."/>
            <person name="Anthony Kamau A."/>
            <person name="Kamanda Ngugi D."/>
            <person name="Goker M."/>
            <person name="Klenk H.P."/>
            <person name="Bajic V."/>
            <person name="Stingl U."/>
        </authorList>
    </citation>
    <scope>NUCLEOTIDE SEQUENCE [LARGE SCALE GENOMIC DNA]</scope>
    <source>
        <strain evidence="13">SCGC-AAA385D11</strain>
    </source>
</reference>
<evidence type="ECO:0000313" key="14">
    <source>
        <dbReference type="Proteomes" id="UP000070256"/>
    </source>
</evidence>
<evidence type="ECO:0000259" key="12">
    <source>
        <dbReference type="PROSITE" id="PS51918"/>
    </source>
</evidence>
<dbReference type="EMBL" id="LHYK01000027">
    <property type="protein sequence ID" value="KXB07869.1"/>
    <property type="molecule type" value="Genomic_DNA"/>
</dbReference>
<dbReference type="InterPro" id="IPR013485">
    <property type="entry name" value="MoaA_arc"/>
</dbReference>
<keyword evidence="8 11" id="KW-0501">Molybdenum cofactor biosynthesis</keyword>
<dbReference type="GO" id="GO:0051539">
    <property type="term" value="F:4 iron, 4 sulfur cluster binding"/>
    <property type="evidence" value="ECO:0007669"/>
    <property type="project" value="UniProtKB-UniRule"/>
</dbReference>
<feature type="binding site" evidence="11">
    <location>
        <position position="24"/>
    </location>
    <ligand>
        <name>[4Fe-4S] cluster</name>
        <dbReference type="ChEBI" id="CHEBI:49883"/>
        <label>1</label>
        <note>4Fe-4S-S-AdoMet</note>
    </ligand>
</feature>
<feature type="binding site" evidence="11">
    <location>
        <position position="26"/>
    </location>
    <ligand>
        <name>S-adenosyl-L-methionine</name>
        <dbReference type="ChEBI" id="CHEBI:59789"/>
    </ligand>
</feature>